<sequence>MSSVLALTAGIKESDDLIGRRMHLVTVTIRDRKELKDLHSNTEYVAAVAAYNTLCDGLVKFSGDMVGLSEHVAKIRTQARVVAQLVEDYYAKTETPDTAFGMARVQMFYPPAGFDRPII</sequence>
<dbReference type="Proteomes" id="UP000224829">
    <property type="component" value="Segment"/>
</dbReference>
<name>A0A1Y0SUU5_9CAUD</name>
<organism evidence="1 2">
    <name type="scientific">Pseudomonas phage Noxifer</name>
    <dbReference type="NCBI Taxonomy" id="2006684"/>
    <lineage>
        <taxon>Viruses</taxon>
        <taxon>Duplodnaviria</taxon>
        <taxon>Heunggongvirae</taxon>
        <taxon>Uroviricota</taxon>
        <taxon>Caudoviricetes</taxon>
        <taxon>Chimalliviridae</taxon>
        <taxon>Noxifervirus</taxon>
        <taxon>Noxifervirus noxifer</taxon>
    </lineage>
</organism>
<protein>
    <submittedName>
        <fullName evidence="1">Uncharacterized protein</fullName>
    </submittedName>
</protein>
<evidence type="ECO:0000313" key="1">
    <source>
        <dbReference type="EMBL" id="ARV77282.1"/>
    </source>
</evidence>
<accession>A0A1Y0SUU5</accession>
<keyword evidence="2" id="KW-1185">Reference proteome</keyword>
<gene>
    <name evidence="1" type="ORF">NOXIFER_113</name>
</gene>
<dbReference type="EMBL" id="MF063068">
    <property type="protein sequence ID" value="ARV77282.1"/>
    <property type="molecule type" value="Genomic_DNA"/>
</dbReference>
<proteinExistence type="predicted"/>
<reference evidence="1 2" key="1">
    <citation type="submission" date="2017-05" db="EMBL/GenBank/DDBJ databases">
        <authorList>
            <person name="Song R."/>
            <person name="Chenine A.L."/>
            <person name="Ruprecht R.M."/>
        </authorList>
    </citation>
    <scope>NUCLEOTIDE SEQUENCE [LARGE SCALE GENOMIC DNA]</scope>
</reference>
<evidence type="ECO:0000313" key="2">
    <source>
        <dbReference type="Proteomes" id="UP000224829"/>
    </source>
</evidence>